<dbReference type="Pfam" id="PF12771">
    <property type="entry name" value="SusD-like_2"/>
    <property type="match status" value="1"/>
</dbReference>
<keyword evidence="3" id="KW-1185">Reference proteome</keyword>
<organism evidence="2 3">
    <name type="scientific">Hymenobacter glaciei</name>
    <dbReference type="NCBI Taxonomy" id="877209"/>
    <lineage>
        <taxon>Bacteria</taxon>
        <taxon>Pseudomonadati</taxon>
        <taxon>Bacteroidota</taxon>
        <taxon>Cytophagia</taxon>
        <taxon>Cytophagales</taxon>
        <taxon>Hymenobacteraceae</taxon>
        <taxon>Hymenobacter</taxon>
    </lineage>
</organism>
<feature type="signal peptide" evidence="1">
    <location>
        <begin position="1"/>
        <end position="19"/>
    </location>
</feature>
<keyword evidence="1" id="KW-0732">Signal</keyword>
<gene>
    <name evidence="2" type="ORF">GCM10022409_46250</name>
</gene>
<sequence>MNKLAKLLFAAALTTMASSCESFLDVNTNPNQVTSATPDQLLGNALTVTGAVYTNYNAFSNFQIYWTKSNAVSGFNEERSYNYSSTYQQGLFNGAYDNLNDYNLIQQLGATTHPNHAAIARIMKVYDFLLLVDEYGDIPYTEALKGKANITPKYDKAEDIYKDFIVQLKGALTDINAASAGRAVGAEDVVFSGNMAQWKRFANSLRLRILLRESNVASLNSYVAAEMTALQADATANGGFITSDVLVQPGFAASAGQQNPFYNTYGFAVGSPNTTSTYRFILPTNFLLNLFVNNNDPRVTQEYRPVGAVKDASGNQTVAGTYAGSNLGEGGLSPTTGSTFQAALGGNPAGTFAGTFLRSANQPVVLMLLAEQLFSKSEAETRSLLTGNAKADYLAGIQASFNTTFRNAPAPTAANRLVNGGDIDPVSNFNKYIAANVGNGLVDWDATTTRDTDTYGKIIPGTRTVSTVEKILTQKYLAENTIAGTEAWDDYRRTLLPRIPMSTAPSVPGQRAKRLLYPQSEINTNKANVPLTTTQYDRIFWVQL</sequence>
<dbReference type="Gene3D" id="1.25.40.390">
    <property type="match status" value="1"/>
</dbReference>
<dbReference type="RefSeq" id="WP_345059380.1">
    <property type="nucleotide sequence ID" value="NZ_BAABDK010000034.1"/>
</dbReference>
<proteinExistence type="predicted"/>
<name>A0ABP7UVJ5_9BACT</name>
<reference evidence="3" key="1">
    <citation type="journal article" date="2019" name="Int. J. Syst. Evol. Microbiol.">
        <title>The Global Catalogue of Microorganisms (GCM) 10K type strain sequencing project: providing services to taxonomists for standard genome sequencing and annotation.</title>
        <authorList>
            <consortium name="The Broad Institute Genomics Platform"/>
            <consortium name="The Broad Institute Genome Sequencing Center for Infectious Disease"/>
            <person name="Wu L."/>
            <person name="Ma J."/>
        </authorList>
    </citation>
    <scope>NUCLEOTIDE SEQUENCE [LARGE SCALE GENOMIC DNA]</scope>
    <source>
        <strain evidence="3">JCM 17225</strain>
    </source>
</reference>
<evidence type="ECO:0000256" key="1">
    <source>
        <dbReference type="SAM" id="SignalP"/>
    </source>
</evidence>
<dbReference type="EMBL" id="BAABDK010000034">
    <property type="protein sequence ID" value="GAA4053963.1"/>
    <property type="molecule type" value="Genomic_DNA"/>
</dbReference>
<dbReference type="InterPro" id="IPR011990">
    <property type="entry name" value="TPR-like_helical_dom_sf"/>
</dbReference>
<accession>A0ABP7UVJ5</accession>
<evidence type="ECO:0000313" key="2">
    <source>
        <dbReference type="EMBL" id="GAA4053963.1"/>
    </source>
</evidence>
<dbReference type="InterPro" id="IPR041662">
    <property type="entry name" value="SusD-like_2"/>
</dbReference>
<dbReference type="PROSITE" id="PS51257">
    <property type="entry name" value="PROKAR_LIPOPROTEIN"/>
    <property type="match status" value="1"/>
</dbReference>
<dbReference type="Proteomes" id="UP001501469">
    <property type="component" value="Unassembled WGS sequence"/>
</dbReference>
<dbReference type="SUPFAM" id="SSF48452">
    <property type="entry name" value="TPR-like"/>
    <property type="match status" value="1"/>
</dbReference>
<evidence type="ECO:0000313" key="3">
    <source>
        <dbReference type="Proteomes" id="UP001501469"/>
    </source>
</evidence>
<comment type="caution">
    <text evidence="2">The sequence shown here is derived from an EMBL/GenBank/DDBJ whole genome shotgun (WGS) entry which is preliminary data.</text>
</comment>
<keyword evidence="2" id="KW-0449">Lipoprotein</keyword>
<protein>
    <submittedName>
        <fullName evidence="2">SusD/RagB family nutrient-binding outer membrane lipoprotein</fullName>
    </submittedName>
</protein>
<feature type="chain" id="PRO_5045352792" evidence="1">
    <location>
        <begin position="20"/>
        <end position="544"/>
    </location>
</feature>